<feature type="domain" description="FtsK" evidence="5">
    <location>
        <begin position="114"/>
        <end position="295"/>
    </location>
</feature>
<proteinExistence type="predicted"/>
<evidence type="ECO:0000256" key="1">
    <source>
        <dbReference type="ARBA" id="ARBA00022741"/>
    </source>
</evidence>
<dbReference type="GO" id="GO:0005524">
    <property type="term" value="F:ATP binding"/>
    <property type="evidence" value="ECO:0007669"/>
    <property type="project" value="UniProtKB-UniRule"/>
</dbReference>
<keyword evidence="1 3" id="KW-0547">Nucleotide-binding</keyword>
<evidence type="ECO:0000259" key="5">
    <source>
        <dbReference type="PROSITE" id="PS50901"/>
    </source>
</evidence>
<accession>A0A3A5HD75</accession>
<dbReference type="SUPFAM" id="SSF52540">
    <property type="entry name" value="P-loop containing nucleoside triphosphate hydrolases"/>
    <property type="match status" value="1"/>
</dbReference>
<dbReference type="InterPro" id="IPR050206">
    <property type="entry name" value="FtsK/SpoIIIE/SftA"/>
</dbReference>
<dbReference type="GO" id="GO:0003677">
    <property type="term" value="F:DNA binding"/>
    <property type="evidence" value="ECO:0007669"/>
    <property type="project" value="InterPro"/>
</dbReference>
<feature type="region of interest" description="Disordered" evidence="4">
    <location>
        <begin position="372"/>
        <end position="399"/>
    </location>
</feature>
<evidence type="ECO:0000313" key="6">
    <source>
        <dbReference type="EMBL" id="RJS47455.1"/>
    </source>
</evidence>
<dbReference type="PANTHER" id="PTHR22683">
    <property type="entry name" value="SPORULATION PROTEIN RELATED"/>
    <property type="match status" value="1"/>
</dbReference>
<feature type="binding site" evidence="3">
    <location>
        <begin position="132"/>
        <end position="139"/>
    </location>
    <ligand>
        <name>ATP</name>
        <dbReference type="ChEBI" id="CHEBI:30616"/>
    </ligand>
</feature>
<comment type="caution">
    <text evidence="6">The sequence shown here is derived from an EMBL/GenBank/DDBJ whole genome shotgun (WGS) entry which is preliminary data.</text>
</comment>
<evidence type="ECO:0000256" key="2">
    <source>
        <dbReference type="ARBA" id="ARBA00022840"/>
    </source>
</evidence>
<dbReference type="Proteomes" id="UP000276542">
    <property type="component" value="Unassembled WGS sequence"/>
</dbReference>
<dbReference type="PANTHER" id="PTHR22683:SF41">
    <property type="entry name" value="DNA TRANSLOCASE FTSK"/>
    <property type="match status" value="1"/>
</dbReference>
<reference evidence="7" key="1">
    <citation type="submission" date="2018-09" db="EMBL/GenBank/DDBJ databases">
        <authorList>
            <person name="Zhu H."/>
        </authorList>
    </citation>
    <scope>NUCLEOTIDE SEQUENCE [LARGE SCALE GENOMIC DNA]</scope>
    <source>
        <strain evidence="7">K1W22B-1</strain>
    </source>
</reference>
<evidence type="ECO:0000256" key="3">
    <source>
        <dbReference type="PROSITE-ProRule" id="PRU00289"/>
    </source>
</evidence>
<keyword evidence="6" id="KW-0131">Cell cycle</keyword>
<dbReference type="Gene3D" id="3.40.50.300">
    <property type="entry name" value="P-loop containing nucleotide triphosphate hydrolases"/>
    <property type="match status" value="1"/>
</dbReference>
<dbReference type="AlphaFoldDB" id="A0A3A5HD75"/>
<keyword evidence="2 3" id="KW-0067">ATP-binding</keyword>
<evidence type="ECO:0000256" key="4">
    <source>
        <dbReference type="SAM" id="MobiDB-lite"/>
    </source>
</evidence>
<dbReference type="EMBL" id="QYRP01000002">
    <property type="protein sequence ID" value="RJS47455.1"/>
    <property type="molecule type" value="Genomic_DNA"/>
</dbReference>
<name>A0A3A5HD75_9ACTN</name>
<dbReference type="PROSITE" id="PS50901">
    <property type="entry name" value="FTSK"/>
    <property type="match status" value="1"/>
</dbReference>
<dbReference type="OrthoDB" id="3217500at2"/>
<protein>
    <submittedName>
        <fullName evidence="6">Cell division protein FtsK</fullName>
    </submittedName>
</protein>
<sequence length="399" mass="43103">MQQCGLAAPFRKGRDLDPQIHVPRLLRCRTYGSVLELTVETRRGQTIEELNTAAPKLAASLRAATYRVRPAQGRRAGYSTVIELVMHDSLTAPVQAAAASPLPTYDKVTLGRGQSGATWQLVVRGRHTLIAGCSGAGKGSVLWGLCCGLSPAVRRDLVRLWGVDLKRGVELQMGAGLFSAAAYNPRDALAVLKSLLQVIDERGTKMAGHSRLHQPRPGDPLHVLVIDELAALTAYSDITIRRDAERLLSEILTQGRALGVVVVACVQDPRKDVVPMRGLFTQTVALRLRSIEETVMVLGEGAAAIAPAHRISPRAPGTAWIVDDTGAVDRVRADYWPDEVIAAVATTNRANVLVELPANDNLDDFAGDGEWDVVSPRRPRTPRKPREMSLVAPIGGDDE</sequence>
<organism evidence="6 7">
    <name type="scientific">Nocardioides cavernaquae</name>
    <dbReference type="NCBI Taxonomy" id="2321396"/>
    <lineage>
        <taxon>Bacteria</taxon>
        <taxon>Bacillati</taxon>
        <taxon>Actinomycetota</taxon>
        <taxon>Actinomycetes</taxon>
        <taxon>Propionibacteriales</taxon>
        <taxon>Nocardioidaceae</taxon>
        <taxon>Nocardioides</taxon>
    </lineage>
</organism>
<gene>
    <name evidence="6" type="ORF">D4739_15345</name>
</gene>
<dbReference type="Pfam" id="PF01580">
    <property type="entry name" value="FtsK_SpoIIIE"/>
    <property type="match status" value="1"/>
</dbReference>
<dbReference type="InterPro" id="IPR002543">
    <property type="entry name" value="FtsK_dom"/>
</dbReference>
<dbReference type="GO" id="GO:0051301">
    <property type="term" value="P:cell division"/>
    <property type="evidence" value="ECO:0007669"/>
    <property type="project" value="UniProtKB-KW"/>
</dbReference>
<evidence type="ECO:0000313" key="7">
    <source>
        <dbReference type="Proteomes" id="UP000276542"/>
    </source>
</evidence>
<keyword evidence="6" id="KW-0132">Cell division</keyword>
<dbReference type="InterPro" id="IPR027417">
    <property type="entry name" value="P-loop_NTPase"/>
</dbReference>
<keyword evidence="7" id="KW-1185">Reference proteome</keyword>